<reference evidence="1 2" key="1">
    <citation type="submission" date="2017-12" db="EMBL/GenBank/DDBJ databases">
        <title>Comparative genomics of Botrytis spp.</title>
        <authorList>
            <person name="Valero-Jimenez C.A."/>
            <person name="Tapia P."/>
            <person name="Veloso J."/>
            <person name="Silva-Moreno E."/>
            <person name="Staats M."/>
            <person name="Valdes J.H."/>
            <person name="Van Kan J.A.L."/>
        </authorList>
    </citation>
    <scope>NUCLEOTIDE SEQUENCE [LARGE SCALE GENOMIC DNA]</scope>
    <source>
        <strain evidence="1 2">MUCL11595</strain>
    </source>
</reference>
<protein>
    <submittedName>
        <fullName evidence="1">Uncharacterized protein</fullName>
    </submittedName>
</protein>
<dbReference type="EMBL" id="PQXN01000534">
    <property type="protein sequence ID" value="TGO44358.1"/>
    <property type="molecule type" value="Genomic_DNA"/>
</dbReference>
<dbReference type="Proteomes" id="UP000297527">
    <property type="component" value="Unassembled WGS sequence"/>
</dbReference>
<dbReference type="OrthoDB" id="3496615at2759"/>
<accession>A0A4Z1H5K7</accession>
<dbReference type="AlphaFoldDB" id="A0A4Z1H5K7"/>
<proteinExistence type="predicted"/>
<organism evidence="1 2">
    <name type="scientific">Botryotinia convoluta</name>
    <dbReference type="NCBI Taxonomy" id="54673"/>
    <lineage>
        <taxon>Eukaryota</taxon>
        <taxon>Fungi</taxon>
        <taxon>Dikarya</taxon>
        <taxon>Ascomycota</taxon>
        <taxon>Pezizomycotina</taxon>
        <taxon>Leotiomycetes</taxon>
        <taxon>Helotiales</taxon>
        <taxon>Sclerotiniaceae</taxon>
        <taxon>Botryotinia</taxon>
    </lineage>
</organism>
<comment type="caution">
    <text evidence="1">The sequence shown here is derived from an EMBL/GenBank/DDBJ whole genome shotgun (WGS) entry which is preliminary data.</text>
</comment>
<keyword evidence="2" id="KW-1185">Reference proteome</keyword>
<evidence type="ECO:0000313" key="2">
    <source>
        <dbReference type="Proteomes" id="UP000297527"/>
    </source>
</evidence>
<gene>
    <name evidence="1" type="ORF">BCON_0536g00030</name>
</gene>
<name>A0A4Z1H5K7_9HELO</name>
<sequence length="275" mass="31913">MSGGDTLVITIDYERPAREQTEKTVCRLAYYLGVHGRTNRPYKIDYGEDTEHATQLLTKMRGIFDGFNIEELDVEFHLPWYNHRQLHAAIPLSSLKFTGWTLHYISGVSSNGQSIEVKQNGNGIFRHDWLHFDENNTLTIILNSHPSPGTIERERRFIKLLPLFVGYAKHIVIHILPKSGERAFRDSGYTDFKRLARNVVKIIDKFYGVGSVKIYVKNLRSTYRYFSRAACLYDFKSPKWKFSGIPISLENKIKDLYDKGVCWMNPWIIAEECVL</sequence>
<evidence type="ECO:0000313" key="1">
    <source>
        <dbReference type="EMBL" id="TGO44358.1"/>
    </source>
</evidence>